<dbReference type="EMBL" id="JAIRAU010000018">
    <property type="protein sequence ID" value="MBZ5710578.1"/>
    <property type="molecule type" value="Genomic_DNA"/>
</dbReference>
<evidence type="ECO:0000313" key="1">
    <source>
        <dbReference type="EMBL" id="MBZ5710578.1"/>
    </source>
</evidence>
<sequence>MNETQCCTDIATRRAVVRPHVADTAVWFAAVSTEVTAWRKWDCTRCGQRDISGRDSEVVTGEGHDSLRFAEIATAGALERTVQSGAYAVVFSYGDDGETYTRDTPRAEYDGWQAGEDVLVSVDHLHGPTGVRRPNERP</sequence>
<reference evidence="1" key="1">
    <citation type="submission" date="2021-08" db="EMBL/GenBank/DDBJ databases">
        <authorList>
            <person name="Stevens D.C."/>
        </authorList>
    </citation>
    <scope>NUCLEOTIDE SEQUENCE</scope>
    <source>
        <strain evidence="1">DSM 53165</strain>
    </source>
</reference>
<comment type="caution">
    <text evidence="1">The sequence shown here is derived from an EMBL/GenBank/DDBJ whole genome shotgun (WGS) entry which is preliminary data.</text>
</comment>
<dbReference type="RefSeq" id="WP_224192347.1">
    <property type="nucleotide sequence ID" value="NZ_JAIRAU010000018.1"/>
</dbReference>
<organism evidence="1 2">
    <name type="scientific">Nannocystis pusilla</name>
    <dbReference type="NCBI Taxonomy" id="889268"/>
    <lineage>
        <taxon>Bacteria</taxon>
        <taxon>Pseudomonadati</taxon>
        <taxon>Myxococcota</taxon>
        <taxon>Polyangia</taxon>
        <taxon>Nannocystales</taxon>
        <taxon>Nannocystaceae</taxon>
        <taxon>Nannocystis</taxon>
    </lineage>
</organism>
<proteinExistence type="predicted"/>
<protein>
    <submittedName>
        <fullName evidence="1">Uncharacterized protein</fullName>
    </submittedName>
</protein>
<keyword evidence="2" id="KW-1185">Reference proteome</keyword>
<evidence type="ECO:0000313" key="2">
    <source>
        <dbReference type="Proteomes" id="UP001139031"/>
    </source>
</evidence>
<accession>A0ABS7TQR7</accession>
<gene>
    <name evidence="1" type="ORF">K7C98_15060</name>
</gene>
<name>A0ABS7TQR7_9BACT</name>
<dbReference type="Proteomes" id="UP001139031">
    <property type="component" value="Unassembled WGS sequence"/>
</dbReference>